<comment type="caution">
    <text evidence="2">The sequence shown here is derived from an EMBL/GenBank/DDBJ whole genome shotgun (WGS) entry which is preliminary data.</text>
</comment>
<accession>A0A7X4LJL6</accession>
<evidence type="ECO:0000256" key="1">
    <source>
        <dbReference type="ARBA" id="ARBA00006171"/>
    </source>
</evidence>
<dbReference type="InterPro" id="IPR023214">
    <property type="entry name" value="HAD_sf"/>
</dbReference>
<dbReference type="SFLD" id="SFLDG01135">
    <property type="entry name" value="C1.5.6:_HAD__Beta-PGM__Phospha"/>
    <property type="match status" value="1"/>
</dbReference>
<keyword evidence="3" id="KW-1185">Reference proteome</keyword>
<keyword evidence="2" id="KW-0378">Hydrolase</keyword>
<evidence type="ECO:0000313" key="2">
    <source>
        <dbReference type="EMBL" id="MZI92975.1"/>
    </source>
</evidence>
<dbReference type="Proteomes" id="UP000462621">
    <property type="component" value="Unassembled WGS sequence"/>
</dbReference>
<dbReference type="EMBL" id="WEKT01000009">
    <property type="protein sequence ID" value="MZI92975.1"/>
    <property type="molecule type" value="Genomic_DNA"/>
</dbReference>
<dbReference type="Pfam" id="PF13419">
    <property type="entry name" value="HAD_2"/>
    <property type="match status" value="1"/>
</dbReference>
<organism evidence="2 3">
    <name type="scientific">Vibrio eleionomae</name>
    <dbReference type="NCBI Taxonomy" id="2653505"/>
    <lineage>
        <taxon>Bacteria</taxon>
        <taxon>Pseudomonadati</taxon>
        <taxon>Pseudomonadota</taxon>
        <taxon>Gammaproteobacteria</taxon>
        <taxon>Vibrionales</taxon>
        <taxon>Vibrionaceae</taxon>
        <taxon>Vibrio</taxon>
    </lineage>
</organism>
<dbReference type="PANTHER" id="PTHR43481:SF4">
    <property type="entry name" value="GLYCEROL-1-PHOSPHATE PHOSPHOHYDROLASE 1-RELATED"/>
    <property type="match status" value="1"/>
</dbReference>
<dbReference type="PRINTS" id="PR00413">
    <property type="entry name" value="HADHALOGNASE"/>
</dbReference>
<dbReference type="InterPro" id="IPR051806">
    <property type="entry name" value="HAD-like_SPP"/>
</dbReference>
<dbReference type="Gene3D" id="1.10.150.240">
    <property type="entry name" value="Putative phosphatase, domain 2"/>
    <property type="match status" value="1"/>
</dbReference>
<gene>
    <name evidence="2" type="ORF">F9817_07160</name>
</gene>
<dbReference type="SUPFAM" id="SSF56784">
    <property type="entry name" value="HAD-like"/>
    <property type="match status" value="1"/>
</dbReference>
<dbReference type="InterPro" id="IPR010976">
    <property type="entry name" value="B-phosphoglucomutase_hydrolase"/>
</dbReference>
<name>A0A7X4LJL6_9VIBR</name>
<dbReference type="InterPro" id="IPR036412">
    <property type="entry name" value="HAD-like_sf"/>
</dbReference>
<protein>
    <submittedName>
        <fullName evidence="2">Beta-phosphoglucomutase family hydrolase</fullName>
    </submittedName>
</protein>
<dbReference type="CDD" id="cd07505">
    <property type="entry name" value="HAD_BPGM-like"/>
    <property type="match status" value="1"/>
</dbReference>
<dbReference type="InterPro" id="IPR023198">
    <property type="entry name" value="PGP-like_dom2"/>
</dbReference>
<dbReference type="InterPro" id="IPR006439">
    <property type="entry name" value="HAD-SF_hydro_IA"/>
</dbReference>
<dbReference type="GO" id="GO:0050308">
    <property type="term" value="F:sugar-phosphatase activity"/>
    <property type="evidence" value="ECO:0007669"/>
    <property type="project" value="TreeGrafter"/>
</dbReference>
<comment type="similarity">
    <text evidence="1">Belongs to the HAD-like hydrolase superfamily. CbbY/CbbZ/Gph/YieH family.</text>
</comment>
<dbReference type="NCBIfam" id="TIGR02009">
    <property type="entry name" value="PGMB-YQAB-SF"/>
    <property type="match status" value="1"/>
</dbReference>
<proteinExistence type="inferred from homology"/>
<dbReference type="SFLD" id="SFLDG01129">
    <property type="entry name" value="C1.5:_HAD__Beta-PGM__Phosphata"/>
    <property type="match status" value="1"/>
</dbReference>
<reference evidence="2 3" key="1">
    <citation type="submission" date="2019-10" db="EMBL/GenBank/DDBJ databases">
        <title>Vibrio sp. nov. isolated from a shrimp pond.</title>
        <authorList>
            <person name="Gomez-Gil B."/>
            <person name="Enciso-Ibarra J."/>
            <person name="Enciso-Ibarra K."/>
            <person name="Bolan-Mejia C."/>
        </authorList>
    </citation>
    <scope>NUCLEOTIDE SEQUENCE [LARGE SCALE GENOMIC DNA]</scope>
    <source>
        <strain evidence="2 3">CAIM 722</strain>
    </source>
</reference>
<dbReference type="PANTHER" id="PTHR43481">
    <property type="entry name" value="FRUCTOSE-1-PHOSPHATE PHOSPHATASE"/>
    <property type="match status" value="1"/>
</dbReference>
<evidence type="ECO:0000313" key="3">
    <source>
        <dbReference type="Proteomes" id="UP000462621"/>
    </source>
</evidence>
<dbReference type="NCBIfam" id="TIGR01509">
    <property type="entry name" value="HAD-SF-IA-v3"/>
    <property type="match status" value="1"/>
</dbReference>
<dbReference type="SFLD" id="SFLDS00003">
    <property type="entry name" value="Haloacid_Dehalogenase"/>
    <property type="match status" value="1"/>
</dbReference>
<sequence>MNIDFERYKGLIFDMDGTLLDTMPNHVASWKLAAEHFDFPFDGPWLNSMGGMPSVKIVPKINERYGKQFDSKAVADYKMERYAEMQHQVTLIADTNDVLNRYLGKKKIAVGTGSQRDSATRLLTQAGIWDKVDTLVSATDVSHHKPHPETFLTACDELGLSSNDCVVFEDTLLGMQAAHAGGMDCVLVTAQGLEFHPVSMP</sequence>
<dbReference type="Gene3D" id="3.40.50.1000">
    <property type="entry name" value="HAD superfamily/HAD-like"/>
    <property type="match status" value="1"/>
</dbReference>
<dbReference type="InterPro" id="IPR041492">
    <property type="entry name" value="HAD_2"/>
</dbReference>
<dbReference type="AlphaFoldDB" id="A0A7X4LJL6"/>